<dbReference type="EMBL" id="JACHIA010000021">
    <property type="protein sequence ID" value="MBB6073127.1"/>
    <property type="molecule type" value="Genomic_DNA"/>
</dbReference>
<evidence type="ECO:0000313" key="4">
    <source>
        <dbReference type="Proteomes" id="UP000582837"/>
    </source>
</evidence>
<protein>
    <recommendedName>
        <fullName evidence="2">YbbD head domain-containing protein</fullName>
    </recommendedName>
</protein>
<evidence type="ECO:0000313" key="3">
    <source>
        <dbReference type="EMBL" id="MBB6073127.1"/>
    </source>
</evidence>
<keyword evidence="1" id="KW-0812">Transmembrane</keyword>
<sequence length="173" mass="19701">MAQVAPGAPDPYDPVQRRKNIRTLILVTLALIGFAFIPASLRRMEAPEENFGSFQEAQEARATDRGLLPSFVPANATEIYTRFNRDRDQRFVRFTYTDDALSTLTDGMRPVSAERQKSLTVPSPGWSKWWPLSSRTFSGGQGEYLKVWEITTGPDRGFLAIDPRTKHAYFWNR</sequence>
<feature type="domain" description="YbbD head" evidence="2">
    <location>
        <begin position="45"/>
        <end position="95"/>
    </location>
</feature>
<proteinExistence type="predicted"/>
<organism evidence="3 4">
    <name type="scientific">Longimicrobium terrae</name>
    <dbReference type="NCBI Taxonomy" id="1639882"/>
    <lineage>
        <taxon>Bacteria</taxon>
        <taxon>Pseudomonadati</taxon>
        <taxon>Gemmatimonadota</taxon>
        <taxon>Longimicrobiia</taxon>
        <taxon>Longimicrobiales</taxon>
        <taxon>Longimicrobiaceae</taxon>
        <taxon>Longimicrobium</taxon>
    </lineage>
</organism>
<name>A0A841H4X8_9BACT</name>
<evidence type="ECO:0000256" key="1">
    <source>
        <dbReference type="SAM" id="Phobius"/>
    </source>
</evidence>
<evidence type="ECO:0000259" key="2">
    <source>
        <dbReference type="Pfam" id="PF26610"/>
    </source>
</evidence>
<accession>A0A841H4X8</accession>
<dbReference type="RefSeq" id="WP_170035101.1">
    <property type="nucleotide sequence ID" value="NZ_JABDTL010000001.1"/>
</dbReference>
<comment type="caution">
    <text evidence="3">The sequence shown here is derived from an EMBL/GenBank/DDBJ whole genome shotgun (WGS) entry which is preliminary data.</text>
</comment>
<reference evidence="3 4" key="1">
    <citation type="submission" date="2020-08" db="EMBL/GenBank/DDBJ databases">
        <title>Genomic Encyclopedia of Type Strains, Phase IV (KMG-IV): sequencing the most valuable type-strain genomes for metagenomic binning, comparative biology and taxonomic classification.</title>
        <authorList>
            <person name="Goeker M."/>
        </authorList>
    </citation>
    <scope>NUCLEOTIDE SEQUENCE [LARGE SCALE GENOMIC DNA]</scope>
    <source>
        <strain evidence="3 4">DSM 29007</strain>
    </source>
</reference>
<feature type="transmembrane region" description="Helical" evidence="1">
    <location>
        <begin position="20"/>
        <end position="41"/>
    </location>
</feature>
<keyword evidence="1" id="KW-0472">Membrane</keyword>
<keyword evidence="1" id="KW-1133">Transmembrane helix</keyword>
<keyword evidence="4" id="KW-1185">Reference proteome</keyword>
<dbReference type="InterPro" id="IPR058827">
    <property type="entry name" value="YbbD_head"/>
</dbReference>
<dbReference type="Proteomes" id="UP000582837">
    <property type="component" value="Unassembled WGS sequence"/>
</dbReference>
<dbReference type="AlphaFoldDB" id="A0A841H4X8"/>
<dbReference type="Pfam" id="PF26610">
    <property type="entry name" value="YbbD_head"/>
    <property type="match status" value="1"/>
</dbReference>
<gene>
    <name evidence="3" type="ORF">HNQ61_004794</name>
</gene>